<dbReference type="EMBL" id="CP124535">
    <property type="protein sequence ID" value="WGV16553.1"/>
    <property type="molecule type" value="Genomic_DNA"/>
</dbReference>
<keyword evidence="2" id="KW-1185">Reference proteome</keyword>
<evidence type="ECO:0000313" key="1">
    <source>
        <dbReference type="EMBL" id="WGV16553.1"/>
    </source>
</evidence>
<dbReference type="RefSeq" id="WP_281466991.1">
    <property type="nucleotide sequence ID" value="NZ_CP124535.1"/>
</dbReference>
<accession>A0ABY8Q6S6</accession>
<evidence type="ECO:0000313" key="2">
    <source>
        <dbReference type="Proteomes" id="UP001230978"/>
    </source>
</evidence>
<protein>
    <submittedName>
        <fullName evidence="1">DUF6481 family protein</fullName>
    </submittedName>
</protein>
<dbReference type="InterPro" id="IPR045510">
    <property type="entry name" value="DUF6481"/>
</dbReference>
<dbReference type="Proteomes" id="UP001230978">
    <property type="component" value="Chromosome"/>
</dbReference>
<sequence length="128" mass="14079">MIKVKEYADRKSDAANAKAALLEKFRSAAKAPGLAKKLAVRDEVARLRDVRLAARKAEKQAEQQIEAAKAAAVIETEMQRRAEEAALIEAKQSAQARRIALVLSDEAARKAARDLRYAKRKAVQLGAR</sequence>
<organism evidence="1 2">
    <name type="scientific">Fuscovulum ytuae</name>
    <dbReference type="NCBI Taxonomy" id="3042299"/>
    <lineage>
        <taxon>Bacteria</taxon>
        <taxon>Pseudomonadati</taxon>
        <taxon>Pseudomonadota</taxon>
        <taxon>Alphaproteobacteria</taxon>
        <taxon>Rhodobacterales</taxon>
        <taxon>Paracoccaceae</taxon>
        <taxon>Fuscovulum</taxon>
    </lineage>
</organism>
<reference evidence="1 2" key="1">
    <citation type="submission" date="2023-04" db="EMBL/GenBank/DDBJ databases">
        <title>YMD61, complete Genome.</title>
        <authorList>
            <person name="Zhang J."/>
        </authorList>
    </citation>
    <scope>NUCLEOTIDE SEQUENCE [LARGE SCALE GENOMIC DNA]</scope>
    <source>
        <strain evidence="1 2">YMD61</strain>
    </source>
</reference>
<gene>
    <name evidence="1" type="ORF">QF092_01700</name>
</gene>
<dbReference type="Pfam" id="PF20089">
    <property type="entry name" value="DUF6481"/>
    <property type="match status" value="1"/>
</dbReference>
<name>A0ABY8Q6S6_9RHOB</name>
<proteinExistence type="predicted"/>